<gene>
    <name evidence="2" type="ORF">Clacol_001237</name>
</gene>
<keyword evidence="1" id="KW-1133">Transmembrane helix</keyword>
<protein>
    <submittedName>
        <fullName evidence="2">Uncharacterized protein</fullName>
    </submittedName>
</protein>
<feature type="transmembrane region" description="Helical" evidence="1">
    <location>
        <begin position="127"/>
        <end position="150"/>
    </location>
</feature>
<evidence type="ECO:0000313" key="3">
    <source>
        <dbReference type="Proteomes" id="UP001050691"/>
    </source>
</evidence>
<proteinExistence type="predicted"/>
<accession>A0AAV5A172</accession>
<evidence type="ECO:0000256" key="1">
    <source>
        <dbReference type="SAM" id="Phobius"/>
    </source>
</evidence>
<keyword evidence="1" id="KW-0472">Membrane</keyword>
<organism evidence="2 3">
    <name type="scientific">Clathrus columnatus</name>
    <dbReference type="NCBI Taxonomy" id="1419009"/>
    <lineage>
        <taxon>Eukaryota</taxon>
        <taxon>Fungi</taxon>
        <taxon>Dikarya</taxon>
        <taxon>Basidiomycota</taxon>
        <taxon>Agaricomycotina</taxon>
        <taxon>Agaricomycetes</taxon>
        <taxon>Phallomycetidae</taxon>
        <taxon>Phallales</taxon>
        <taxon>Clathraceae</taxon>
        <taxon>Clathrus</taxon>
    </lineage>
</organism>
<evidence type="ECO:0000313" key="2">
    <source>
        <dbReference type="EMBL" id="GJJ07039.1"/>
    </source>
</evidence>
<dbReference type="AlphaFoldDB" id="A0AAV5A172"/>
<name>A0AAV5A172_9AGAM</name>
<feature type="transmembrane region" description="Helical" evidence="1">
    <location>
        <begin position="51"/>
        <end position="71"/>
    </location>
</feature>
<dbReference type="Proteomes" id="UP001050691">
    <property type="component" value="Unassembled WGS sequence"/>
</dbReference>
<dbReference type="EMBL" id="BPWL01000002">
    <property type="protein sequence ID" value="GJJ07039.1"/>
    <property type="molecule type" value="Genomic_DNA"/>
</dbReference>
<feature type="transmembrane region" description="Helical" evidence="1">
    <location>
        <begin position="156"/>
        <end position="177"/>
    </location>
</feature>
<keyword evidence="1" id="KW-0812">Transmembrane</keyword>
<reference evidence="2" key="1">
    <citation type="submission" date="2021-10" db="EMBL/GenBank/DDBJ databases">
        <title>De novo Genome Assembly of Clathrus columnatus (Basidiomycota, Fungi) Using Illumina and Nanopore Sequence Data.</title>
        <authorList>
            <person name="Ogiso-Tanaka E."/>
            <person name="Itagaki H."/>
            <person name="Hosoya T."/>
            <person name="Hosaka K."/>
        </authorList>
    </citation>
    <scope>NUCLEOTIDE SEQUENCE</scope>
    <source>
        <strain evidence="2">MO-923</strain>
    </source>
</reference>
<feature type="transmembrane region" description="Helical" evidence="1">
    <location>
        <begin position="95"/>
        <end position="115"/>
    </location>
</feature>
<sequence length="236" mass="26273">MDAAVGYEITTPLNCEAWDLGIYATLFPGIGLASALLTLRTIAIWNKNKIVIGLAVLIWIIHISFLIYGITQGGAQWNIESNGCVELNTHTNSKILLVTLCTDLGLLTIMLFRVWHQRKSGDLWNLLYRQGVLWVAGATAGELPTIILTWINLNYIMNSILVPFALLATTFCATRMYRDLCEYATPMTRTEYLSVDISPMKPKSANHNVILKPQLRTLIVGQLDERSGTDVGNFTV</sequence>
<comment type="caution">
    <text evidence="2">The sequence shown here is derived from an EMBL/GenBank/DDBJ whole genome shotgun (WGS) entry which is preliminary data.</text>
</comment>
<feature type="transmembrane region" description="Helical" evidence="1">
    <location>
        <begin position="20"/>
        <end position="39"/>
    </location>
</feature>
<keyword evidence="3" id="KW-1185">Reference proteome</keyword>